<evidence type="ECO:0000259" key="6">
    <source>
        <dbReference type="Pfam" id="PF01416"/>
    </source>
</evidence>
<dbReference type="GO" id="GO:0003723">
    <property type="term" value="F:RNA binding"/>
    <property type="evidence" value="ECO:0007669"/>
    <property type="project" value="InterPro"/>
</dbReference>
<keyword evidence="2" id="KW-0819">tRNA processing</keyword>
<evidence type="ECO:0000256" key="4">
    <source>
        <dbReference type="PIRSR" id="PIRSR641708-1"/>
    </source>
</evidence>
<evidence type="ECO:0000313" key="7">
    <source>
        <dbReference type="EMBL" id="KAI1714370.1"/>
    </source>
</evidence>
<name>A0AAD4N7R1_9BILA</name>
<dbReference type="InterPro" id="IPR020103">
    <property type="entry name" value="PsdUridine_synth_cat_dom_sf"/>
</dbReference>
<feature type="active site" description="Nucleophile" evidence="4">
    <location>
        <position position="158"/>
    </location>
</feature>
<dbReference type="InterPro" id="IPR001406">
    <property type="entry name" value="PsdUridine_synth_TruA"/>
</dbReference>
<comment type="caution">
    <text evidence="7">The sequence shown here is derived from an EMBL/GenBank/DDBJ whole genome shotgun (WGS) entry which is preliminary data.</text>
</comment>
<dbReference type="GO" id="GO:0009982">
    <property type="term" value="F:pseudouridine synthase activity"/>
    <property type="evidence" value="ECO:0007669"/>
    <property type="project" value="InterPro"/>
</dbReference>
<dbReference type="InterPro" id="IPR020094">
    <property type="entry name" value="TruA/RsuA/RluB/E/F_N"/>
</dbReference>
<dbReference type="Pfam" id="PF01416">
    <property type="entry name" value="PseudoU_synth_1"/>
    <property type="match status" value="1"/>
</dbReference>
<dbReference type="CDD" id="cd02568">
    <property type="entry name" value="PseudoU_synth_PUS1_PUS2"/>
    <property type="match status" value="1"/>
</dbReference>
<sequence length="429" mass="49578">MENPAPQPNPADFEIEKEMQVNSELEGQQLKTEAEIPTLETDAMDQSATQTILAEMEEVVHENNVLNLQENGAEMPSSETEYIPERKGRMVRYAVTLAYDGSNHHGMQCQPIDSECNAIENDLYRALVAEQLIPESDDQRLIGGIWKTVEFQRASRTDARVSALGNVVTLLMAKGEDVENTGIERLNRHLPESIRIIAINRVTKSFNSWKDCDGRTYSYWTPSFVFADMDKLISPDYRISEKRLDEIQNLMTVFLGTHNFYNYTSGRASDDWSCNRHIWSFNIDEPITVRDGFRNMEMEFVRLRIYGNSFMMHQIRKIVGTTIAVARELMPLDEVYESFNPIRRDIPRAPATGLYLERLHYDWYDKKFGSTHPKLSNFGEEVEQQIRNTEKNIIIPNILRKECESMSMFNFVRTLYRVGRIGKLFIKGA</sequence>
<dbReference type="HAMAP" id="MF_00171">
    <property type="entry name" value="TruA"/>
    <property type="match status" value="1"/>
</dbReference>
<dbReference type="GO" id="GO:0005634">
    <property type="term" value="C:nucleus"/>
    <property type="evidence" value="ECO:0007669"/>
    <property type="project" value="TreeGrafter"/>
</dbReference>
<proteinExistence type="inferred from homology"/>
<protein>
    <submittedName>
        <fullName evidence="7">tRNA pseudouridine synthase domain-containing protein</fullName>
    </submittedName>
</protein>
<evidence type="ECO:0000256" key="5">
    <source>
        <dbReference type="PIRSR" id="PIRSR641708-2"/>
    </source>
</evidence>
<dbReference type="FunFam" id="3.30.70.660:FF:000002">
    <property type="entry name" value="tRNA pseudouridine synthase"/>
    <property type="match status" value="1"/>
</dbReference>
<accession>A0AAD4N7R1</accession>
<comment type="similarity">
    <text evidence="1">Belongs to the tRNA pseudouridine synthase TruA family.</text>
</comment>
<dbReference type="GO" id="GO:1990481">
    <property type="term" value="P:mRNA pseudouridine synthesis"/>
    <property type="evidence" value="ECO:0007669"/>
    <property type="project" value="TreeGrafter"/>
</dbReference>
<dbReference type="GO" id="GO:0031119">
    <property type="term" value="P:tRNA pseudouridine synthesis"/>
    <property type="evidence" value="ECO:0007669"/>
    <property type="project" value="InterPro"/>
</dbReference>
<dbReference type="Gene3D" id="3.30.70.660">
    <property type="entry name" value="Pseudouridine synthase I, catalytic domain, C-terminal subdomain"/>
    <property type="match status" value="1"/>
</dbReference>
<dbReference type="PANTHER" id="PTHR11142">
    <property type="entry name" value="PSEUDOURIDYLATE SYNTHASE"/>
    <property type="match status" value="1"/>
</dbReference>
<dbReference type="NCBIfam" id="TIGR00071">
    <property type="entry name" value="hisT_truA"/>
    <property type="match status" value="1"/>
</dbReference>
<dbReference type="InterPro" id="IPR041708">
    <property type="entry name" value="PUS1/PUS2-like"/>
</dbReference>
<gene>
    <name evidence="7" type="ORF">DdX_08465</name>
</gene>
<evidence type="ECO:0000256" key="3">
    <source>
        <dbReference type="ARBA" id="ARBA00023235"/>
    </source>
</evidence>
<feature type="binding site" evidence="5">
    <location>
        <position position="217"/>
    </location>
    <ligand>
        <name>substrate</name>
    </ligand>
</feature>
<keyword evidence="8" id="KW-1185">Reference proteome</keyword>
<keyword evidence="3" id="KW-0413">Isomerase</keyword>
<evidence type="ECO:0000313" key="8">
    <source>
        <dbReference type="Proteomes" id="UP001201812"/>
    </source>
</evidence>
<feature type="domain" description="Pseudouridine synthase I TruA alpha/beta" evidence="6">
    <location>
        <begin position="254"/>
        <end position="362"/>
    </location>
</feature>
<dbReference type="SUPFAM" id="SSF55120">
    <property type="entry name" value="Pseudouridine synthase"/>
    <property type="match status" value="1"/>
</dbReference>
<dbReference type="InterPro" id="IPR020095">
    <property type="entry name" value="PsdUridine_synth_TruA_C"/>
</dbReference>
<dbReference type="PANTHER" id="PTHR11142:SF4">
    <property type="entry name" value="PSEUDOURIDYLATE SYNTHASE 1 HOMOLOG"/>
    <property type="match status" value="1"/>
</dbReference>
<evidence type="ECO:0000256" key="1">
    <source>
        <dbReference type="ARBA" id="ARBA00009375"/>
    </source>
</evidence>
<dbReference type="EMBL" id="JAKKPZ010000013">
    <property type="protein sequence ID" value="KAI1714370.1"/>
    <property type="molecule type" value="Genomic_DNA"/>
</dbReference>
<reference evidence="7" key="1">
    <citation type="submission" date="2022-01" db="EMBL/GenBank/DDBJ databases">
        <title>Genome Sequence Resource for Two Populations of Ditylenchus destructor, the Migratory Endoparasitic Phytonematode.</title>
        <authorList>
            <person name="Zhang H."/>
            <person name="Lin R."/>
            <person name="Xie B."/>
        </authorList>
    </citation>
    <scope>NUCLEOTIDE SEQUENCE</scope>
    <source>
        <strain evidence="7">BazhouSP</strain>
    </source>
</reference>
<dbReference type="AlphaFoldDB" id="A0AAD4N7R1"/>
<organism evidence="7 8">
    <name type="scientific">Ditylenchus destructor</name>
    <dbReference type="NCBI Taxonomy" id="166010"/>
    <lineage>
        <taxon>Eukaryota</taxon>
        <taxon>Metazoa</taxon>
        <taxon>Ecdysozoa</taxon>
        <taxon>Nematoda</taxon>
        <taxon>Chromadorea</taxon>
        <taxon>Rhabditida</taxon>
        <taxon>Tylenchina</taxon>
        <taxon>Tylenchomorpha</taxon>
        <taxon>Sphaerularioidea</taxon>
        <taxon>Anguinidae</taxon>
        <taxon>Anguininae</taxon>
        <taxon>Ditylenchus</taxon>
    </lineage>
</organism>
<dbReference type="Proteomes" id="UP001201812">
    <property type="component" value="Unassembled WGS sequence"/>
</dbReference>
<dbReference type="Gene3D" id="3.30.70.580">
    <property type="entry name" value="Pseudouridine synthase I, catalytic domain, N-terminal subdomain"/>
    <property type="match status" value="1"/>
</dbReference>
<evidence type="ECO:0000256" key="2">
    <source>
        <dbReference type="ARBA" id="ARBA00022694"/>
    </source>
</evidence>
<dbReference type="InterPro" id="IPR020097">
    <property type="entry name" value="PsdUridine_synth_TruA_a/b_dom"/>
</dbReference>